<keyword evidence="1" id="KW-0472">Membrane</keyword>
<evidence type="ECO:0000313" key="2">
    <source>
        <dbReference type="EMBL" id="SDL86928.1"/>
    </source>
</evidence>
<feature type="transmembrane region" description="Helical" evidence="1">
    <location>
        <begin position="150"/>
        <end position="168"/>
    </location>
</feature>
<sequence>MHYVSWDRSNKDNLKLLAEDGPEVLGVFTHERAQVGDEEWELVASPESGAVATRGGREIVRAMGSLKRDKTIAVDVEGRHYALVNEWSKNWIVDDARGDKVAQFTQDHNGVRRAIVEFEGETDLPATDVVALAWVAREVLETKKMINSNALIAFLVFLSIFVVVVFLFQ</sequence>
<dbReference type="AlphaFoldDB" id="A0A1G9NK09"/>
<reference evidence="3" key="1">
    <citation type="submission" date="2016-10" db="EMBL/GenBank/DDBJ databases">
        <authorList>
            <person name="Varghese N."/>
            <person name="Submissions S."/>
        </authorList>
    </citation>
    <scope>NUCLEOTIDE SEQUENCE [LARGE SCALE GENOMIC DNA]</scope>
    <source>
        <strain evidence="3">DSM 20632</strain>
    </source>
</reference>
<dbReference type="EMBL" id="LT629700">
    <property type="protein sequence ID" value="SDL86928.1"/>
    <property type="molecule type" value="Genomic_DNA"/>
</dbReference>
<dbReference type="OrthoDB" id="4418870at2"/>
<gene>
    <name evidence="2" type="ORF">SAMN04488535_1060</name>
</gene>
<name>A0A1G9NK09_9CORY</name>
<evidence type="ECO:0000313" key="3">
    <source>
        <dbReference type="Proteomes" id="UP000199350"/>
    </source>
</evidence>
<dbReference type="STRING" id="38302.SAMN04488535_1060"/>
<organism evidence="2 3">
    <name type="scientific">Corynebacterium mycetoides</name>
    <dbReference type="NCBI Taxonomy" id="38302"/>
    <lineage>
        <taxon>Bacteria</taxon>
        <taxon>Bacillati</taxon>
        <taxon>Actinomycetota</taxon>
        <taxon>Actinomycetes</taxon>
        <taxon>Mycobacteriales</taxon>
        <taxon>Corynebacteriaceae</taxon>
        <taxon>Corynebacterium</taxon>
    </lineage>
</organism>
<dbReference type="RefSeq" id="WP_092149697.1">
    <property type="nucleotide sequence ID" value="NZ_LT629700.1"/>
</dbReference>
<dbReference type="Proteomes" id="UP000199350">
    <property type="component" value="Chromosome I"/>
</dbReference>
<accession>A0A1G9NK09</accession>
<keyword evidence="3" id="KW-1185">Reference proteome</keyword>
<proteinExistence type="predicted"/>
<keyword evidence="1" id="KW-0812">Transmembrane</keyword>
<protein>
    <submittedName>
        <fullName evidence="2">Uncharacterized protein</fullName>
    </submittedName>
</protein>
<keyword evidence="1" id="KW-1133">Transmembrane helix</keyword>
<evidence type="ECO:0000256" key="1">
    <source>
        <dbReference type="SAM" id="Phobius"/>
    </source>
</evidence>